<dbReference type="PROSITE" id="PS00041">
    <property type="entry name" value="HTH_ARAC_FAMILY_1"/>
    <property type="match status" value="1"/>
</dbReference>
<evidence type="ECO:0000256" key="4">
    <source>
        <dbReference type="SAM" id="MobiDB-lite"/>
    </source>
</evidence>
<dbReference type="Gene3D" id="1.10.10.60">
    <property type="entry name" value="Homeodomain-like"/>
    <property type="match status" value="2"/>
</dbReference>
<dbReference type="GO" id="GO:0003700">
    <property type="term" value="F:DNA-binding transcription factor activity"/>
    <property type="evidence" value="ECO:0007669"/>
    <property type="project" value="InterPro"/>
</dbReference>
<dbReference type="InterPro" id="IPR018060">
    <property type="entry name" value="HTH_AraC"/>
</dbReference>
<dbReference type="InterPro" id="IPR029062">
    <property type="entry name" value="Class_I_gatase-like"/>
</dbReference>
<dbReference type="PANTHER" id="PTHR43130">
    <property type="entry name" value="ARAC-FAMILY TRANSCRIPTIONAL REGULATOR"/>
    <property type="match status" value="1"/>
</dbReference>
<dbReference type="InterPro" id="IPR009057">
    <property type="entry name" value="Homeodomain-like_sf"/>
</dbReference>
<dbReference type="PROSITE" id="PS01124">
    <property type="entry name" value="HTH_ARAC_FAMILY_2"/>
    <property type="match status" value="1"/>
</dbReference>
<evidence type="ECO:0000313" key="7">
    <source>
        <dbReference type="Proteomes" id="UP000826300"/>
    </source>
</evidence>
<protein>
    <submittedName>
        <fullName evidence="6">GlxA family transcriptional regulator</fullName>
    </submittedName>
</protein>
<feature type="region of interest" description="Disordered" evidence="4">
    <location>
        <begin position="203"/>
        <end position="223"/>
    </location>
</feature>
<dbReference type="GO" id="GO:0043565">
    <property type="term" value="F:sequence-specific DNA binding"/>
    <property type="evidence" value="ECO:0007669"/>
    <property type="project" value="InterPro"/>
</dbReference>
<dbReference type="Gene3D" id="3.40.50.880">
    <property type="match status" value="1"/>
</dbReference>
<evidence type="ECO:0000259" key="5">
    <source>
        <dbReference type="PROSITE" id="PS01124"/>
    </source>
</evidence>
<feature type="domain" description="HTH araC/xylS-type" evidence="5">
    <location>
        <begin position="228"/>
        <end position="326"/>
    </location>
</feature>
<dbReference type="EMBL" id="CP069370">
    <property type="protein sequence ID" value="QYZ72040.1"/>
    <property type="molecule type" value="Genomic_DNA"/>
</dbReference>
<dbReference type="Pfam" id="PF01965">
    <property type="entry name" value="DJ-1_PfpI"/>
    <property type="match status" value="1"/>
</dbReference>
<organism evidence="6 7">
    <name type="scientific">Neotabrizicola shimadae</name>
    <dbReference type="NCBI Taxonomy" id="2807096"/>
    <lineage>
        <taxon>Bacteria</taxon>
        <taxon>Pseudomonadati</taxon>
        <taxon>Pseudomonadota</taxon>
        <taxon>Alphaproteobacteria</taxon>
        <taxon>Rhodobacterales</taxon>
        <taxon>Paracoccaceae</taxon>
        <taxon>Neotabrizicola</taxon>
    </lineage>
</organism>
<accession>A0A8G1EDU8</accession>
<dbReference type="Proteomes" id="UP000826300">
    <property type="component" value="Chromosome"/>
</dbReference>
<name>A0A8G1EDU8_9RHOB</name>
<keyword evidence="7" id="KW-1185">Reference proteome</keyword>
<keyword evidence="3" id="KW-0804">Transcription</keyword>
<sequence>MAQSATIFAASQQPLTLAALVLPQASILEVASVLDPMRSANRHLGQEAYRWRVVSPDGRAVPLTCGIELPSTGPLAAAEGADALVVIAGFRQWETATPALIHELSRLAPRFAAVGGIDAGAWVLARAGLLNGHRATVHWEDMEDFATAHPQVEVVPDRFVLSGSRFTAGGAAPAPDLMLHLIARRHGPALSLAVAASFITTARPGTEPQRTAAPPPRARDPRLDPRVAQAIARIEARLDAPEPATATAAAVGLSPRRLEMLFHQGLGMTPGAYGLHLRLQAARRMLTDTRHPLAEVALRTGFSSPSALSRAFRRAYGQPPGALRRG</sequence>
<gene>
    <name evidence="6" type="ORF">JO391_19370</name>
</gene>
<keyword evidence="1" id="KW-0805">Transcription regulation</keyword>
<dbReference type="SUPFAM" id="SSF52317">
    <property type="entry name" value="Class I glutamine amidotransferase-like"/>
    <property type="match status" value="1"/>
</dbReference>
<dbReference type="CDD" id="cd03136">
    <property type="entry name" value="GATase1_AraC_ArgR_like"/>
    <property type="match status" value="1"/>
</dbReference>
<evidence type="ECO:0000256" key="3">
    <source>
        <dbReference type="ARBA" id="ARBA00023163"/>
    </source>
</evidence>
<evidence type="ECO:0000256" key="2">
    <source>
        <dbReference type="ARBA" id="ARBA00023125"/>
    </source>
</evidence>
<dbReference type="PANTHER" id="PTHR43130:SF3">
    <property type="entry name" value="HTH-TYPE TRANSCRIPTIONAL REGULATOR RV1931C"/>
    <property type="match status" value="1"/>
</dbReference>
<dbReference type="KEGG" id="nsm:JO391_19370"/>
<dbReference type="InterPro" id="IPR002818">
    <property type="entry name" value="DJ-1/PfpI"/>
</dbReference>
<dbReference type="AlphaFoldDB" id="A0A8G1EDU8"/>
<dbReference type="SUPFAM" id="SSF46689">
    <property type="entry name" value="Homeodomain-like"/>
    <property type="match status" value="2"/>
</dbReference>
<keyword evidence="2" id="KW-0238">DNA-binding</keyword>
<dbReference type="Pfam" id="PF12833">
    <property type="entry name" value="HTH_18"/>
    <property type="match status" value="1"/>
</dbReference>
<dbReference type="InterPro" id="IPR052158">
    <property type="entry name" value="INH-QAR"/>
</dbReference>
<proteinExistence type="predicted"/>
<reference evidence="6" key="1">
    <citation type="submission" date="2021-02" db="EMBL/GenBank/DDBJ databases">
        <title>Rhodobacter shimadae sp. nov., an aerobic anoxygenic phototrophic bacterium isolated from a hot spring.</title>
        <authorList>
            <person name="Muramatsu S."/>
            <person name="Haruta S."/>
            <person name="Hirose S."/>
            <person name="Hanada S."/>
        </authorList>
    </citation>
    <scope>NUCLEOTIDE SEQUENCE</scope>
    <source>
        <strain evidence="6">N10</strain>
    </source>
</reference>
<evidence type="ECO:0000256" key="1">
    <source>
        <dbReference type="ARBA" id="ARBA00023015"/>
    </source>
</evidence>
<evidence type="ECO:0000313" key="6">
    <source>
        <dbReference type="EMBL" id="QYZ72040.1"/>
    </source>
</evidence>
<dbReference type="InterPro" id="IPR018062">
    <property type="entry name" value="HTH_AraC-typ_CS"/>
</dbReference>
<dbReference type="SMART" id="SM00342">
    <property type="entry name" value="HTH_ARAC"/>
    <property type="match status" value="1"/>
</dbReference>